<keyword evidence="1" id="KW-0472">Membrane</keyword>
<evidence type="ECO:0000256" key="1">
    <source>
        <dbReference type="SAM" id="Phobius"/>
    </source>
</evidence>
<reference evidence="2" key="1">
    <citation type="submission" date="2020-01" db="EMBL/GenBank/DDBJ databases">
        <title>Development of genomics and gene disruption for Polysphondylium violaceum indicates a role for the polyketide synthase stlB in stalk morphogenesis.</title>
        <authorList>
            <person name="Narita B."/>
            <person name="Kawabe Y."/>
            <person name="Kin K."/>
            <person name="Saito T."/>
            <person name="Gibbs R."/>
            <person name="Kuspa A."/>
            <person name="Muzny D."/>
            <person name="Queller D."/>
            <person name="Richards S."/>
            <person name="Strassman J."/>
            <person name="Sucgang R."/>
            <person name="Worley K."/>
            <person name="Schaap P."/>
        </authorList>
    </citation>
    <scope>NUCLEOTIDE SEQUENCE</scope>
    <source>
        <strain evidence="2">QSvi11</strain>
    </source>
</reference>
<feature type="transmembrane region" description="Helical" evidence="1">
    <location>
        <begin position="44"/>
        <end position="68"/>
    </location>
</feature>
<evidence type="ECO:0000313" key="2">
    <source>
        <dbReference type="EMBL" id="KAF2071223.1"/>
    </source>
</evidence>
<keyword evidence="3" id="KW-1185">Reference proteome</keyword>
<dbReference type="EMBL" id="AJWJ01000399">
    <property type="protein sequence ID" value="KAF2071223.1"/>
    <property type="molecule type" value="Genomic_DNA"/>
</dbReference>
<keyword evidence="1" id="KW-1133">Transmembrane helix</keyword>
<gene>
    <name evidence="2" type="ORF">CYY_007457</name>
</gene>
<feature type="transmembrane region" description="Helical" evidence="1">
    <location>
        <begin position="171"/>
        <end position="192"/>
    </location>
</feature>
<feature type="transmembrane region" description="Helical" evidence="1">
    <location>
        <begin position="88"/>
        <end position="108"/>
    </location>
</feature>
<feature type="transmembrane region" description="Helical" evidence="1">
    <location>
        <begin position="12"/>
        <end position="32"/>
    </location>
</feature>
<feature type="transmembrane region" description="Helical" evidence="1">
    <location>
        <begin position="139"/>
        <end position="159"/>
    </location>
</feature>
<dbReference type="AlphaFoldDB" id="A0A8J4PP83"/>
<dbReference type="Proteomes" id="UP000695562">
    <property type="component" value="Unassembled WGS sequence"/>
</dbReference>
<organism evidence="2 3">
    <name type="scientific">Polysphondylium violaceum</name>
    <dbReference type="NCBI Taxonomy" id="133409"/>
    <lineage>
        <taxon>Eukaryota</taxon>
        <taxon>Amoebozoa</taxon>
        <taxon>Evosea</taxon>
        <taxon>Eumycetozoa</taxon>
        <taxon>Dictyostelia</taxon>
        <taxon>Dictyosteliales</taxon>
        <taxon>Dictyosteliaceae</taxon>
        <taxon>Polysphondylium</taxon>
    </lineage>
</organism>
<feature type="transmembrane region" description="Helical" evidence="1">
    <location>
        <begin position="198"/>
        <end position="219"/>
    </location>
</feature>
<evidence type="ECO:0000313" key="3">
    <source>
        <dbReference type="Proteomes" id="UP000695562"/>
    </source>
</evidence>
<comment type="caution">
    <text evidence="2">The sequence shown here is derived from an EMBL/GenBank/DDBJ whole genome shotgun (WGS) entry which is preliminary data.</text>
</comment>
<proteinExistence type="predicted"/>
<name>A0A8J4PP83_9MYCE</name>
<accession>A0A8J4PP83</accession>
<feature type="transmembrane region" description="Helical" evidence="1">
    <location>
        <begin position="115"/>
        <end position="133"/>
    </location>
</feature>
<protein>
    <submittedName>
        <fullName evidence="2">Uncharacterized protein</fullName>
    </submittedName>
</protein>
<keyword evidence="1" id="KW-0812">Transmembrane</keyword>
<sequence>MSYCGLSIGNVYIYEYLLIPLAIISLGVAFYGQRQFLRRGKTTINLLYAIVFIIFGARIVIAMIPYFIASQRYYNYNTLFAFETLSYWLGDVMSLILGFVTLLELNFIHGINLKTLSLLVVPCVFLGVLWIILNSVFSTSVYYFLVSIPLIFCSLYGFMQYDYLKKNQIPFSHLTWLIPGLVLGIYNIITTATYYTCFLFFSTITIQWFLLMVAMYCLIKYIHIRDSCNSNGHSAYQPIEQETTRGDTV</sequence>